<dbReference type="EMBL" id="GBEZ01015383">
    <property type="protein sequence ID" value="JAC70775.1"/>
    <property type="molecule type" value="Transcribed_RNA"/>
</dbReference>
<evidence type="ECO:0000313" key="2">
    <source>
        <dbReference type="EMBL" id="JAC70775.1"/>
    </source>
</evidence>
<gene>
    <name evidence="2" type="ORF">TSPGSL018_3386</name>
</gene>
<feature type="region of interest" description="Disordered" evidence="1">
    <location>
        <begin position="52"/>
        <end position="94"/>
    </location>
</feature>
<proteinExistence type="predicted"/>
<organism evidence="2">
    <name type="scientific">Tetraselmis sp. GSL018</name>
    <dbReference type="NCBI Taxonomy" id="582737"/>
    <lineage>
        <taxon>Eukaryota</taxon>
        <taxon>Viridiplantae</taxon>
        <taxon>Chlorophyta</taxon>
        <taxon>core chlorophytes</taxon>
        <taxon>Chlorodendrophyceae</taxon>
        <taxon>Chlorodendrales</taxon>
        <taxon>Chlorodendraceae</taxon>
        <taxon>Tetraselmis</taxon>
    </lineage>
</organism>
<dbReference type="AlphaFoldDB" id="A0A061RJD9"/>
<feature type="compositionally biased region" description="Polar residues" evidence="1">
    <location>
        <begin position="75"/>
        <end position="94"/>
    </location>
</feature>
<reference evidence="2" key="1">
    <citation type="submission" date="2014-05" db="EMBL/GenBank/DDBJ databases">
        <title>The transcriptome of the halophilic microalga Tetraselmis sp. GSL018 isolated from the Great Salt Lake, Utah.</title>
        <authorList>
            <person name="Jinkerson R.E."/>
            <person name="D'Adamo S."/>
            <person name="Posewitz M.C."/>
        </authorList>
    </citation>
    <scope>NUCLEOTIDE SEQUENCE</scope>
    <source>
        <strain evidence="2">GSL018</strain>
    </source>
</reference>
<protein>
    <submittedName>
        <fullName evidence="2">Uncharacterized protein</fullName>
    </submittedName>
</protein>
<accession>A0A061RJD9</accession>
<name>A0A061RJD9_9CHLO</name>
<feature type="compositionally biased region" description="Polar residues" evidence="1">
    <location>
        <begin position="274"/>
        <end position="285"/>
    </location>
</feature>
<feature type="region of interest" description="Disordered" evidence="1">
    <location>
        <begin position="256"/>
        <end position="285"/>
    </location>
</feature>
<evidence type="ECO:0000256" key="1">
    <source>
        <dbReference type="SAM" id="MobiDB-lite"/>
    </source>
</evidence>
<sequence length="285" mass="31640">MKGTVSNQNKTGCHSQVSCDCSSPKQFTGSCLRVIAVLFLILTVSQLKRAHNKTQAISSSVRDDDQRQHMKPRQNDSQTNPNFETEPTSEANGTLPNSIEQIYKAHSTILLKNPSLKNFPRIGVLGRSPASFLTINYSVQTKKQKAVGTKESIVWKDSEPTISADQPSESLTAPQYSKKPALALRPRNRFLFIPVWEASSSRWFYQGHSMLGGAPPWKVSPRREIGAVPRTTRLRRHPSTMSWGQGMPMQLFRGPRGKMVKQQGHNPRPGSRAAPSQGSSRAASY</sequence>